<organism evidence="7 8">
    <name type="scientific">Blomia tropicalis</name>
    <name type="common">Mite</name>
    <dbReference type="NCBI Taxonomy" id="40697"/>
    <lineage>
        <taxon>Eukaryota</taxon>
        <taxon>Metazoa</taxon>
        <taxon>Ecdysozoa</taxon>
        <taxon>Arthropoda</taxon>
        <taxon>Chelicerata</taxon>
        <taxon>Arachnida</taxon>
        <taxon>Acari</taxon>
        <taxon>Acariformes</taxon>
        <taxon>Sarcoptiformes</taxon>
        <taxon>Astigmata</taxon>
        <taxon>Glycyphagoidea</taxon>
        <taxon>Echimyopodidae</taxon>
        <taxon>Blomia</taxon>
    </lineage>
</organism>
<dbReference type="InterPro" id="IPR027417">
    <property type="entry name" value="P-loop_NTPase"/>
</dbReference>
<accession>A0A9Q0RMY3</accession>
<dbReference type="GO" id="GO:0051013">
    <property type="term" value="P:microtubule severing"/>
    <property type="evidence" value="ECO:0007669"/>
    <property type="project" value="UniProtKB-ARBA"/>
</dbReference>
<name>A0A9Q0RMY3_BLOTA</name>
<dbReference type="FunFam" id="1.10.8.60:FF:000022">
    <property type="entry name" value="Fidgetin like 1"/>
    <property type="match status" value="1"/>
</dbReference>
<dbReference type="GO" id="GO:0031114">
    <property type="term" value="P:regulation of microtubule depolymerization"/>
    <property type="evidence" value="ECO:0007669"/>
    <property type="project" value="UniProtKB-ARBA"/>
</dbReference>
<keyword evidence="2 4" id="KW-0547">Nucleotide-binding</keyword>
<evidence type="ECO:0000256" key="4">
    <source>
        <dbReference type="RuleBase" id="RU003651"/>
    </source>
</evidence>
<dbReference type="GO" id="GO:0008568">
    <property type="term" value="F:microtubule severing ATPase activity"/>
    <property type="evidence" value="ECO:0007669"/>
    <property type="project" value="UniProtKB-ARBA"/>
</dbReference>
<dbReference type="GO" id="GO:0005813">
    <property type="term" value="C:centrosome"/>
    <property type="evidence" value="ECO:0007669"/>
    <property type="project" value="UniProtKB-ARBA"/>
</dbReference>
<dbReference type="Gene3D" id="1.10.8.60">
    <property type="match status" value="1"/>
</dbReference>
<dbReference type="PROSITE" id="PS00674">
    <property type="entry name" value="AAA"/>
    <property type="match status" value="1"/>
</dbReference>
<dbReference type="Pfam" id="PF00004">
    <property type="entry name" value="AAA"/>
    <property type="match status" value="1"/>
</dbReference>
<dbReference type="InterPro" id="IPR003959">
    <property type="entry name" value="ATPase_AAA_core"/>
</dbReference>
<dbReference type="PANTHER" id="PTHR23074:SF17">
    <property type="entry name" value="FIDGETIN-LIKE PROTEIN 1"/>
    <property type="match status" value="1"/>
</dbReference>
<evidence type="ECO:0000313" key="8">
    <source>
        <dbReference type="Proteomes" id="UP001142055"/>
    </source>
</evidence>
<dbReference type="Proteomes" id="UP001142055">
    <property type="component" value="Chromosome 2"/>
</dbReference>
<dbReference type="Gene3D" id="3.40.50.300">
    <property type="entry name" value="P-loop containing nucleotide triphosphate hydrolases"/>
    <property type="match status" value="1"/>
</dbReference>
<dbReference type="InterPro" id="IPR041569">
    <property type="entry name" value="AAA_lid_3"/>
</dbReference>
<evidence type="ECO:0000256" key="5">
    <source>
        <dbReference type="SAM" id="MobiDB-lite"/>
    </source>
</evidence>
<feature type="domain" description="AAA+ ATPase" evidence="6">
    <location>
        <begin position="394"/>
        <end position="530"/>
    </location>
</feature>
<dbReference type="SUPFAM" id="SSF52540">
    <property type="entry name" value="P-loop containing nucleoside triphosphate hydrolases"/>
    <property type="match status" value="1"/>
</dbReference>
<reference evidence="7" key="1">
    <citation type="submission" date="2022-12" db="EMBL/GenBank/DDBJ databases">
        <title>Genome assemblies of Blomia tropicalis.</title>
        <authorList>
            <person name="Cui Y."/>
        </authorList>
    </citation>
    <scope>NUCLEOTIDE SEQUENCE</scope>
    <source>
        <tissue evidence="7">Adult mites</tissue>
    </source>
</reference>
<protein>
    <recommendedName>
        <fullName evidence="6">AAA+ ATPase domain-containing protein</fullName>
    </recommendedName>
</protein>
<evidence type="ECO:0000313" key="7">
    <source>
        <dbReference type="EMBL" id="KAJ6220239.1"/>
    </source>
</evidence>
<dbReference type="Pfam" id="PF09336">
    <property type="entry name" value="Vps4_C"/>
    <property type="match status" value="1"/>
</dbReference>
<evidence type="ECO:0000259" key="6">
    <source>
        <dbReference type="SMART" id="SM00382"/>
    </source>
</evidence>
<dbReference type="EMBL" id="JAPWDV010000002">
    <property type="protein sequence ID" value="KAJ6220239.1"/>
    <property type="molecule type" value="Genomic_DNA"/>
</dbReference>
<dbReference type="InterPro" id="IPR003960">
    <property type="entry name" value="ATPase_AAA_CS"/>
</dbReference>
<evidence type="ECO:0000256" key="3">
    <source>
        <dbReference type="ARBA" id="ARBA00022840"/>
    </source>
</evidence>
<dbReference type="GO" id="GO:0005524">
    <property type="term" value="F:ATP binding"/>
    <property type="evidence" value="ECO:0007669"/>
    <property type="project" value="UniProtKB-KW"/>
</dbReference>
<dbReference type="Pfam" id="PF17862">
    <property type="entry name" value="AAA_lid_3"/>
    <property type="match status" value="1"/>
</dbReference>
<dbReference type="SMART" id="SM00382">
    <property type="entry name" value="AAA"/>
    <property type="match status" value="1"/>
</dbReference>
<dbReference type="InterPro" id="IPR003593">
    <property type="entry name" value="AAA+_ATPase"/>
</dbReference>
<dbReference type="GO" id="GO:0000070">
    <property type="term" value="P:mitotic sister chromatid segregation"/>
    <property type="evidence" value="ECO:0007669"/>
    <property type="project" value="UniProtKB-ARBA"/>
</dbReference>
<sequence length="634" mass="71777">MELENDNDLKFSLDCEINDKNRKTDSIRNALLQLHAKRSKLDVFTFLERQKHLLEEYSLAVDKVDGTNTFIDIANYFTKNSQRPIDQTNWNSNIHKSLKNNELDLKEFIVKANPNLESIMKLSDKFKETNKNRVLTLKSDNGESFSEAISSQDSNTSTSSLEALSFKSNKISNLIQKQIKSSPNRIRSNVEQSINRSPNRVSGIFRRKGFQAPRINAAAVSINVPKTSSSALYNRHKDENIKHNNLPPMVIDATENVTPIEKAKSVFNTGLEKHLNDQVLNNQLDPHKAQQILEETRKNMSNFKNPAKRMRSTCSGGSMHSENDSDNDNPLFNDPRLKGIERSMIELIQSEIISNLGNTDWSHIAGLENAKSKIQQIAILPLKRPDLFTGIRSPPKGILLFGPPGTGKTMIGRCIASQANATFFSITSSTLTSKWIGDGEKAMKTLFAIARCLKPSVIFIDEVDSLLKSRSDSEHDSSRRLKTEFLAQFDGLSNESNEGLLVIGTTNRPQELDEAVRRRFAAKLFISLPEKLARYNMILHHIKNEKHELTEEEIDLIAEKTEGYSGSDMKHLCSDAAMFSIKEVIEQLVNLEKDDIRNIRYEDFISALNTVKPSFSTEDLKDYEQWNKKFGSDH</sequence>
<dbReference type="InterPro" id="IPR015415">
    <property type="entry name" value="Spast_Vps4_C"/>
</dbReference>
<evidence type="ECO:0000256" key="1">
    <source>
        <dbReference type="ARBA" id="ARBA00006914"/>
    </source>
</evidence>
<dbReference type="PANTHER" id="PTHR23074">
    <property type="entry name" value="AAA DOMAIN-CONTAINING"/>
    <property type="match status" value="1"/>
</dbReference>
<dbReference type="AlphaFoldDB" id="A0A9Q0RMY3"/>
<dbReference type="GO" id="GO:0016887">
    <property type="term" value="F:ATP hydrolysis activity"/>
    <property type="evidence" value="ECO:0007669"/>
    <property type="project" value="InterPro"/>
</dbReference>
<feature type="region of interest" description="Disordered" evidence="5">
    <location>
        <begin position="306"/>
        <end position="333"/>
    </location>
</feature>
<comment type="similarity">
    <text evidence="1 4">Belongs to the AAA ATPase family.</text>
</comment>
<dbReference type="InterPro" id="IPR050304">
    <property type="entry name" value="MT-severing_AAA_ATPase"/>
</dbReference>
<gene>
    <name evidence="7" type="ORF">RDWZM_006051</name>
</gene>
<dbReference type="FunFam" id="3.40.50.300:FF:000093">
    <property type="entry name" value="Fidgetin-like 1"/>
    <property type="match status" value="1"/>
</dbReference>
<comment type="caution">
    <text evidence="7">The sequence shown here is derived from an EMBL/GenBank/DDBJ whole genome shotgun (WGS) entry which is preliminary data.</text>
</comment>
<keyword evidence="8" id="KW-1185">Reference proteome</keyword>
<proteinExistence type="inferred from homology"/>
<evidence type="ECO:0000256" key="2">
    <source>
        <dbReference type="ARBA" id="ARBA00022741"/>
    </source>
</evidence>
<keyword evidence="3 4" id="KW-0067">ATP-binding</keyword>